<organism evidence="1 2">
    <name type="scientific">Gymnopilus dilepis</name>
    <dbReference type="NCBI Taxonomy" id="231916"/>
    <lineage>
        <taxon>Eukaryota</taxon>
        <taxon>Fungi</taxon>
        <taxon>Dikarya</taxon>
        <taxon>Basidiomycota</taxon>
        <taxon>Agaricomycotina</taxon>
        <taxon>Agaricomycetes</taxon>
        <taxon>Agaricomycetidae</taxon>
        <taxon>Agaricales</taxon>
        <taxon>Agaricineae</taxon>
        <taxon>Hymenogastraceae</taxon>
        <taxon>Gymnopilus</taxon>
    </lineage>
</organism>
<accession>A0A409WF95</accession>
<sequence>MSPKFGTGYRESPWMIDPSLATVTTMRPSVWSLPIAPNQCCPKSPPYESLSQVTPEWRTIITFFKRQPTFDFETQQLYPPPGTAQYGGIRTDPSGLHPSLFEHFHPGYSTSEQNNKIKFRDGGLNSYFAEIEFPAGGTPQLKTREITVSPRANLTGFIRPVPGADFELLPRLSFKVNTIYGIQDWVEHTPGVDEEGRQYEGLRVFKIHYDPVEAQQLSWTERGLKPWPFSYEATLNFWYKSVIYLDVTTFLSSQFGQYDPLVREHLLHACLISARVMRLFWQEE</sequence>
<protein>
    <submittedName>
        <fullName evidence="1">Uncharacterized protein</fullName>
    </submittedName>
</protein>
<dbReference type="Proteomes" id="UP000284706">
    <property type="component" value="Unassembled WGS sequence"/>
</dbReference>
<proteinExistence type="predicted"/>
<gene>
    <name evidence="1" type="ORF">CVT26_005860</name>
</gene>
<dbReference type="AlphaFoldDB" id="A0A409WF95"/>
<evidence type="ECO:0000313" key="2">
    <source>
        <dbReference type="Proteomes" id="UP000284706"/>
    </source>
</evidence>
<name>A0A409WF95_9AGAR</name>
<keyword evidence="2" id="KW-1185">Reference proteome</keyword>
<comment type="caution">
    <text evidence="1">The sequence shown here is derived from an EMBL/GenBank/DDBJ whole genome shotgun (WGS) entry which is preliminary data.</text>
</comment>
<dbReference type="InParanoid" id="A0A409WF95"/>
<dbReference type="EMBL" id="NHYE01005089">
    <property type="protein sequence ID" value="PPQ77182.1"/>
    <property type="molecule type" value="Genomic_DNA"/>
</dbReference>
<evidence type="ECO:0000313" key="1">
    <source>
        <dbReference type="EMBL" id="PPQ77182.1"/>
    </source>
</evidence>
<reference evidence="1 2" key="1">
    <citation type="journal article" date="2018" name="Evol. Lett.">
        <title>Horizontal gene cluster transfer increased hallucinogenic mushroom diversity.</title>
        <authorList>
            <person name="Reynolds H.T."/>
            <person name="Vijayakumar V."/>
            <person name="Gluck-Thaler E."/>
            <person name="Korotkin H.B."/>
            <person name="Matheny P.B."/>
            <person name="Slot J.C."/>
        </authorList>
    </citation>
    <scope>NUCLEOTIDE SEQUENCE [LARGE SCALE GENOMIC DNA]</scope>
    <source>
        <strain evidence="1 2">SRW20</strain>
    </source>
</reference>